<name>A0AAV3UH09_9EURY</name>
<keyword evidence="2" id="KW-1185">Reference proteome</keyword>
<protein>
    <submittedName>
        <fullName evidence="1">Uncharacterized protein</fullName>
    </submittedName>
</protein>
<dbReference type="Proteomes" id="UP001501729">
    <property type="component" value="Unassembled WGS sequence"/>
</dbReference>
<sequence length="132" mass="14764">MRVKQENRRLETEGIDPVSSTSFFKDIDRLGEISQTTINEAVDSLGNLGLGDSVRGTLNDGTTIEGTASPIDYTPTEHLRVEVESVDDSSLRYELLSHYKSGKWEPIRVRRYRTGDDDWIPRGVIAEIHASG</sequence>
<gene>
    <name evidence="1" type="ORF">GCM10025751_22800</name>
</gene>
<dbReference type="EMBL" id="BAABKX010000006">
    <property type="protein sequence ID" value="GAA5049672.1"/>
    <property type="molecule type" value="Genomic_DNA"/>
</dbReference>
<accession>A0AAV3UH09</accession>
<evidence type="ECO:0000313" key="2">
    <source>
        <dbReference type="Proteomes" id="UP001501729"/>
    </source>
</evidence>
<dbReference type="AlphaFoldDB" id="A0AAV3UH09"/>
<reference evidence="1 2" key="1">
    <citation type="journal article" date="2019" name="Int. J. Syst. Evol. Microbiol.">
        <title>The Global Catalogue of Microorganisms (GCM) 10K type strain sequencing project: providing services to taxonomists for standard genome sequencing and annotation.</title>
        <authorList>
            <consortium name="The Broad Institute Genomics Platform"/>
            <consortium name="The Broad Institute Genome Sequencing Center for Infectious Disease"/>
            <person name="Wu L."/>
            <person name="Ma J."/>
        </authorList>
    </citation>
    <scope>NUCLEOTIDE SEQUENCE [LARGE SCALE GENOMIC DNA]</scope>
    <source>
        <strain evidence="1 2">JCM 17504</strain>
    </source>
</reference>
<comment type="caution">
    <text evidence="1">The sequence shown here is derived from an EMBL/GenBank/DDBJ whole genome shotgun (WGS) entry which is preliminary data.</text>
</comment>
<organism evidence="1 2">
    <name type="scientific">Haladaptatus pallidirubidus</name>
    <dbReference type="NCBI Taxonomy" id="1008152"/>
    <lineage>
        <taxon>Archaea</taxon>
        <taxon>Methanobacteriati</taxon>
        <taxon>Methanobacteriota</taxon>
        <taxon>Stenosarchaea group</taxon>
        <taxon>Halobacteria</taxon>
        <taxon>Halobacteriales</taxon>
        <taxon>Haladaptataceae</taxon>
        <taxon>Haladaptatus</taxon>
    </lineage>
</organism>
<proteinExistence type="predicted"/>
<evidence type="ECO:0000313" key="1">
    <source>
        <dbReference type="EMBL" id="GAA5049672.1"/>
    </source>
</evidence>